<feature type="compositionally biased region" description="Polar residues" evidence="3">
    <location>
        <begin position="16"/>
        <end position="37"/>
    </location>
</feature>
<keyword evidence="1" id="KW-0479">Metal-binding</keyword>
<proteinExistence type="predicted"/>
<evidence type="ECO:0000259" key="4">
    <source>
        <dbReference type="PROSITE" id="PS50048"/>
    </source>
</evidence>
<dbReference type="GO" id="GO:0008270">
    <property type="term" value="F:zinc ion binding"/>
    <property type="evidence" value="ECO:0007669"/>
    <property type="project" value="InterPro"/>
</dbReference>
<dbReference type="AlphaFoldDB" id="A0A1Y2BBR4"/>
<dbReference type="GO" id="GO:0006351">
    <property type="term" value="P:DNA-templated transcription"/>
    <property type="evidence" value="ECO:0007669"/>
    <property type="project" value="InterPro"/>
</dbReference>
<feature type="compositionally biased region" description="Basic and acidic residues" evidence="3">
    <location>
        <begin position="1"/>
        <end position="10"/>
    </location>
</feature>
<gene>
    <name evidence="5" type="ORF">BCR39DRAFT_492824</name>
</gene>
<dbReference type="SUPFAM" id="SSF57701">
    <property type="entry name" value="Zn2/Cys6 DNA-binding domain"/>
    <property type="match status" value="1"/>
</dbReference>
<dbReference type="STRING" id="71784.A0A1Y2BBR4"/>
<dbReference type="PROSITE" id="PS50048">
    <property type="entry name" value="ZN2_CY6_FUNGAL_2"/>
    <property type="match status" value="1"/>
</dbReference>
<keyword evidence="6" id="KW-1185">Reference proteome</keyword>
<dbReference type="InParanoid" id="A0A1Y2BBR4"/>
<evidence type="ECO:0000256" key="2">
    <source>
        <dbReference type="ARBA" id="ARBA00023242"/>
    </source>
</evidence>
<feature type="region of interest" description="Disordered" evidence="3">
    <location>
        <begin position="97"/>
        <end position="133"/>
    </location>
</feature>
<sequence length="695" mass="77418">MPRAESERLNSPRRLSVTNLPSSEAGPSNSTKTTVLLETNRRQPPSCDACRTRKLKCSGRPAAIELDNNALAKVPCEHCREWGLDCAYQYQRKRRGRKNQVVQKLAQEQSARRRSSLYAEVTGDEDSESEYDGKGLEAQQDEFGGGFLPRDSNVLGQRTNPSAEHFGVPLNFGSNPLQNGLNSIPENSMTNTNDLLPMVLPPHQSNYSPQQPSLATRPISGNPYHISPANQSTISPQDNVSPSERSMPPGTTIETVLPRDLANHIISLYLEHVYCIIPIVHKPSFLADLAAHEEERRPQLFALIMAMIAMTLIHVPRTFFPSLPRDGVRKLSDHCMRACNAVTRYEIDNPTLDMICIKYLVFVVHNKHGNVGREASTFGEALCLAIALGLHREDMYFGINPIEAERRRRVWFLLYNADKFEAASRSKPVLLRSDEFLGPEATDLPTELDDKNITMHGYLPSSNPVPLIAGFNILTRIVTVHGDILVHERDIRRRPPQEPEALLIALKEVRKLQGRVKAIADKLPRPFQLDVVNGDTLPTPGWEEIMRDQLDMFFQDPMASESAKDGFLVLKANIHVTLAMTRLRLILHREDLLNRSGVPGTPSRNAAELVAADLGETVDWRHSVYQDLFKAVHGIPIQALAANGPSLVTKIRVVAVTLLDALPAQGHGDDQVQGITAYLLDFLSIMTSIESQFAD</sequence>
<feature type="compositionally biased region" description="Polar residues" evidence="3">
    <location>
        <begin position="203"/>
        <end position="214"/>
    </location>
</feature>
<dbReference type="Pfam" id="PF00172">
    <property type="entry name" value="Zn_clus"/>
    <property type="match status" value="1"/>
</dbReference>
<feature type="compositionally biased region" description="Polar residues" evidence="3">
    <location>
        <begin position="100"/>
        <end position="109"/>
    </location>
</feature>
<dbReference type="InterPro" id="IPR007219">
    <property type="entry name" value="XnlR_reg_dom"/>
</dbReference>
<dbReference type="EMBL" id="MCFC01000010">
    <property type="protein sequence ID" value="ORY32272.1"/>
    <property type="molecule type" value="Genomic_DNA"/>
</dbReference>
<dbReference type="PANTHER" id="PTHR46910">
    <property type="entry name" value="TRANSCRIPTION FACTOR PDR1"/>
    <property type="match status" value="1"/>
</dbReference>
<evidence type="ECO:0000256" key="1">
    <source>
        <dbReference type="ARBA" id="ARBA00022723"/>
    </source>
</evidence>
<dbReference type="PANTHER" id="PTHR46910:SF40">
    <property type="entry name" value="ZN(II)2CYS6 TRANSCRIPTION FACTOR (EUROFUNG)"/>
    <property type="match status" value="1"/>
</dbReference>
<evidence type="ECO:0000256" key="3">
    <source>
        <dbReference type="SAM" id="MobiDB-lite"/>
    </source>
</evidence>
<feature type="domain" description="Zn(2)-C6 fungal-type" evidence="4">
    <location>
        <begin position="46"/>
        <end position="88"/>
    </location>
</feature>
<name>A0A1Y2BBR4_9TREE</name>
<dbReference type="OrthoDB" id="1708823at2759"/>
<dbReference type="InterPro" id="IPR036864">
    <property type="entry name" value="Zn2-C6_fun-type_DNA-bd_sf"/>
</dbReference>
<feature type="region of interest" description="Disordered" evidence="3">
    <location>
        <begin position="1"/>
        <end position="45"/>
    </location>
</feature>
<protein>
    <recommendedName>
        <fullName evidence="4">Zn(2)-C6 fungal-type domain-containing protein</fullName>
    </recommendedName>
</protein>
<dbReference type="SMART" id="SM00066">
    <property type="entry name" value="GAL4"/>
    <property type="match status" value="1"/>
</dbReference>
<dbReference type="Pfam" id="PF04082">
    <property type="entry name" value="Fungal_trans"/>
    <property type="match status" value="1"/>
</dbReference>
<dbReference type="Proteomes" id="UP000193986">
    <property type="component" value="Unassembled WGS sequence"/>
</dbReference>
<evidence type="ECO:0000313" key="6">
    <source>
        <dbReference type="Proteomes" id="UP000193986"/>
    </source>
</evidence>
<organism evidence="5 6">
    <name type="scientific">Naematelia encephala</name>
    <dbReference type="NCBI Taxonomy" id="71784"/>
    <lineage>
        <taxon>Eukaryota</taxon>
        <taxon>Fungi</taxon>
        <taxon>Dikarya</taxon>
        <taxon>Basidiomycota</taxon>
        <taxon>Agaricomycotina</taxon>
        <taxon>Tremellomycetes</taxon>
        <taxon>Tremellales</taxon>
        <taxon>Naemateliaceae</taxon>
        <taxon>Naematelia</taxon>
    </lineage>
</organism>
<dbReference type="InterPro" id="IPR001138">
    <property type="entry name" value="Zn2Cys6_DnaBD"/>
</dbReference>
<dbReference type="Gene3D" id="4.10.240.10">
    <property type="entry name" value="Zn(2)-C6 fungal-type DNA-binding domain"/>
    <property type="match status" value="1"/>
</dbReference>
<accession>A0A1Y2BBR4</accession>
<reference evidence="5 6" key="1">
    <citation type="submission" date="2016-07" db="EMBL/GenBank/DDBJ databases">
        <title>Pervasive Adenine N6-methylation of Active Genes in Fungi.</title>
        <authorList>
            <consortium name="DOE Joint Genome Institute"/>
            <person name="Mondo S.J."/>
            <person name="Dannebaum R.O."/>
            <person name="Kuo R.C."/>
            <person name="Labutti K."/>
            <person name="Haridas S."/>
            <person name="Kuo A."/>
            <person name="Salamov A."/>
            <person name="Ahrendt S.R."/>
            <person name="Lipzen A."/>
            <person name="Sullivan W."/>
            <person name="Andreopoulos W.B."/>
            <person name="Clum A."/>
            <person name="Lindquist E."/>
            <person name="Daum C."/>
            <person name="Ramamoorthy G.K."/>
            <person name="Gryganskyi A."/>
            <person name="Culley D."/>
            <person name="Magnuson J.K."/>
            <person name="James T.Y."/>
            <person name="O'Malley M.A."/>
            <person name="Stajich J.E."/>
            <person name="Spatafora J.W."/>
            <person name="Visel A."/>
            <person name="Grigoriev I.V."/>
        </authorList>
    </citation>
    <scope>NUCLEOTIDE SEQUENCE [LARGE SCALE GENOMIC DNA]</scope>
    <source>
        <strain evidence="5 6">68-887.2</strain>
    </source>
</reference>
<evidence type="ECO:0000313" key="5">
    <source>
        <dbReference type="EMBL" id="ORY32272.1"/>
    </source>
</evidence>
<keyword evidence="2" id="KW-0539">Nucleus</keyword>
<feature type="compositionally biased region" description="Polar residues" evidence="3">
    <location>
        <begin position="228"/>
        <end position="244"/>
    </location>
</feature>
<feature type="region of interest" description="Disordered" evidence="3">
    <location>
        <begin position="201"/>
        <end position="247"/>
    </location>
</feature>
<dbReference type="CDD" id="cd12148">
    <property type="entry name" value="fungal_TF_MHR"/>
    <property type="match status" value="1"/>
</dbReference>
<dbReference type="GO" id="GO:0003677">
    <property type="term" value="F:DNA binding"/>
    <property type="evidence" value="ECO:0007669"/>
    <property type="project" value="InterPro"/>
</dbReference>
<dbReference type="InterPro" id="IPR050987">
    <property type="entry name" value="AtrR-like"/>
</dbReference>
<dbReference type="GO" id="GO:0000981">
    <property type="term" value="F:DNA-binding transcription factor activity, RNA polymerase II-specific"/>
    <property type="evidence" value="ECO:0007669"/>
    <property type="project" value="InterPro"/>
</dbReference>
<dbReference type="CDD" id="cd00067">
    <property type="entry name" value="GAL4"/>
    <property type="match status" value="1"/>
</dbReference>
<comment type="caution">
    <text evidence="5">The sequence shown here is derived from an EMBL/GenBank/DDBJ whole genome shotgun (WGS) entry which is preliminary data.</text>
</comment>